<proteinExistence type="predicted"/>
<dbReference type="EMBL" id="PPTF01000013">
    <property type="protein sequence ID" value="POB00183.1"/>
    <property type="molecule type" value="Genomic_DNA"/>
</dbReference>
<gene>
    <name evidence="1" type="ORF">C2134_03035</name>
</gene>
<keyword evidence="2" id="KW-1185">Reference proteome</keyword>
<reference evidence="1 2" key="1">
    <citation type="submission" date="2018-01" db="EMBL/GenBank/DDBJ databases">
        <title>Genomic Sequence of Chromobacterium MWU13-2610 from wild cranberry bogs within the Cape Cod National Seashore.</title>
        <authorList>
            <person name="O'Hara-Hanley K."/>
            <person name="Soby S."/>
            <person name="Harrison A."/>
        </authorList>
    </citation>
    <scope>NUCLEOTIDE SEQUENCE [LARGE SCALE GENOMIC DNA]</scope>
    <source>
        <strain evidence="1 2">MWU13-2610</strain>
    </source>
</reference>
<evidence type="ECO:0000313" key="2">
    <source>
        <dbReference type="Proteomes" id="UP000236416"/>
    </source>
</evidence>
<evidence type="ECO:0000313" key="1">
    <source>
        <dbReference type="EMBL" id="POB00183.1"/>
    </source>
</evidence>
<name>A0A2K4MT82_9NEIS</name>
<accession>A0A2K4MT82</accession>
<comment type="caution">
    <text evidence="1">The sequence shown here is derived from an EMBL/GenBank/DDBJ whole genome shotgun (WGS) entry which is preliminary data.</text>
</comment>
<organism evidence="1 2">
    <name type="scientific">Chromobacterium sinusclupearum</name>
    <dbReference type="NCBI Taxonomy" id="2077146"/>
    <lineage>
        <taxon>Bacteria</taxon>
        <taxon>Pseudomonadati</taxon>
        <taxon>Pseudomonadota</taxon>
        <taxon>Betaproteobacteria</taxon>
        <taxon>Neisseriales</taxon>
        <taxon>Chromobacteriaceae</taxon>
        <taxon>Chromobacterium</taxon>
    </lineage>
</organism>
<dbReference type="Proteomes" id="UP000236416">
    <property type="component" value="Unassembled WGS sequence"/>
</dbReference>
<sequence>MPRVFQDIVDFSHSVRGDIDLTICIRVIDFKSYDKIKEVFLMLGDCILILRLRLCCCLFCFCHIN</sequence>
<dbReference type="AlphaFoldDB" id="A0A2K4MT82"/>
<protein>
    <submittedName>
        <fullName evidence="1">Uncharacterized protein</fullName>
    </submittedName>
</protein>